<dbReference type="Pfam" id="PF01381">
    <property type="entry name" value="HTH_3"/>
    <property type="match status" value="1"/>
</dbReference>
<dbReference type="AlphaFoldDB" id="A0A841T3E1"/>
<dbReference type="PROSITE" id="PS50132">
    <property type="entry name" value="RGS"/>
    <property type="match status" value="1"/>
</dbReference>
<gene>
    <name evidence="4" type="ORF">H7B67_24875</name>
</gene>
<dbReference type="SMART" id="SM00530">
    <property type="entry name" value="HTH_XRE"/>
    <property type="match status" value="1"/>
</dbReference>
<dbReference type="InterPro" id="IPR016137">
    <property type="entry name" value="RGS"/>
</dbReference>
<dbReference type="InterPro" id="IPR010982">
    <property type="entry name" value="Lambda_DNA-bd_dom_sf"/>
</dbReference>
<evidence type="ECO:0000259" key="3">
    <source>
        <dbReference type="PROSITE" id="PS50943"/>
    </source>
</evidence>
<feature type="domain" description="HTH cro/C1-type" evidence="3">
    <location>
        <begin position="7"/>
        <end position="61"/>
    </location>
</feature>
<protein>
    <submittedName>
        <fullName evidence="4">Helix-turn-helix transcriptional regulator</fullName>
    </submittedName>
</protein>
<dbReference type="RefSeq" id="WP_185122580.1">
    <property type="nucleotide sequence ID" value="NZ_JACJVQ010000021.1"/>
</dbReference>
<dbReference type="SUPFAM" id="SSF47413">
    <property type="entry name" value="lambda repressor-like DNA-binding domains"/>
    <property type="match status" value="1"/>
</dbReference>
<reference evidence="4 5" key="1">
    <citation type="submission" date="2020-08" db="EMBL/GenBank/DDBJ databases">
        <title>Cohnella phylogeny.</title>
        <authorList>
            <person name="Dunlap C."/>
        </authorList>
    </citation>
    <scope>NUCLEOTIDE SEQUENCE [LARGE SCALE GENOMIC DNA]</scope>
    <source>
        <strain evidence="4 5">DSM 25241</strain>
    </source>
</reference>
<evidence type="ECO:0000313" key="5">
    <source>
        <dbReference type="Proteomes" id="UP000535838"/>
    </source>
</evidence>
<proteinExistence type="predicted"/>
<keyword evidence="5" id="KW-1185">Reference proteome</keyword>
<dbReference type="EMBL" id="JACJVQ010000021">
    <property type="protein sequence ID" value="MBB6637376.1"/>
    <property type="molecule type" value="Genomic_DNA"/>
</dbReference>
<dbReference type="PANTHER" id="PTHR46558">
    <property type="entry name" value="TRACRIPTIONAL REGULATORY PROTEIN-RELATED-RELATED"/>
    <property type="match status" value="1"/>
</dbReference>
<keyword evidence="1" id="KW-0238">DNA-binding</keyword>
<dbReference type="GO" id="GO:0003677">
    <property type="term" value="F:DNA binding"/>
    <property type="evidence" value="ECO:0007669"/>
    <property type="project" value="UniProtKB-KW"/>
</dbReference>
<accession>A0A841T3E1</accession>
<name>A0A841T3E1_9BACL</name>
<sequence>MTLGKRLRERRERFGLTQLDAARELGISNVQLSRYESDDRKPEPEMLSRFAEFYRTTTDYLLGRTEDSTLAKSDSSLYAEFERFVNNPEHGVFFKEYLDAPAERKEEMLRFWEFIREKERNRKPGDRQGE</sequence>
<dbReference type="PROSITE" id="PS50943">
    <property type="entry name" value="HTH_CROC1"/>
    <property type="match status" value="1"/>
</dbReference>
<dbReference type="PANTHER" id="PTHR46558:SF13">
    <property type="entry name" value="HTH-TYPE TRANSCRIPTIONAL REGULATOR IMMR"/>
    <property type="match status" value="1"/>
</dbReference>
<feature type="domain" description="RGS" evidence="2">
    <location>
        <begin position="80"/>
        <end position="130"/>
    </location>
</feature>
<organism evidence="4 5">
    <name type="scientific">Cohnella thailandensis</name>
    <dbReference type="NCBI Taxonomy" id="557557"/>
    <lineage>
        <taxon>Bacteria</taxon>
        <taxon>Bacillati</taxon>
        <taxon>Bacillota</taxon>
        <taxon>Bacilli</taxon>
        <taxon>Bacillales</taxon>
        <taxon>Paenibacillaceae</taxon>
        <taxon>Cohnella</taxon>
    </lineage>
</organism>
<dbReference type="CDD" id="cd00093">
    <property type="entry name" value="HTH_XRE"/>
    <property type="match status" value="1"/>
</dbReference>
<evidence type="ECO:0000259" key="2">
    <source>
        <dbReference type="PROSITE" id="PS50132"/>
    </source>
</evidence>
<dbReference type="Proteomes" id="UP000535838">
    <property type="component" value="Unassembled WGS sequence"/>
</dbReference>
<evidence type="ECO:0000313" key="4">
    <source>
        <dbReference type="EMBL" id="MBB6637376.1"/>
    </source>
</evidence>
<dbReference type="InterPro" id="IPR001387">
    <property type="entry name" value="Cro/C1-type_HTH"/>
</dbReference>
<comment type="caution">
    <text evidence="4">The sequence shown here is derived from an EMBL/GenBank/DDBJ whole genome shotgun (WGS) entry which is preliminary data.</text>
</comment>
<dbReference type="Gene3D" id="1.10.260.40">
    <property type="entry name" value="lambda repressor-like DNA-binding domains"/>
    <property type="match status" value="1"/>
</dbReference>
<evidence type="ECO:0000256" key="1">
    <source>
        <dbReference type="ARBA" id="ARBA00023125"/>
    </source>
</evidence>